<evidence type="ECO:0000256" key="7">
    <source>
        <dbReference type="ARBA" id="ARBA00022840"/>
    </source>
</evidence>
<evidence type="ECO:0000256" key="2">
    <source>
        <dbReference type="ARBA" id="ARBA00009919"/>
    </source>
</evidence>
<dbReference type="PANTHER" id="PTHR43267">
    <property type="entry name" value="TRNA THREONYLCARBAMOYLADENOSINE DEHYDRATASE"/>
    <property type="match status" value="1"/>
</dbReference>
<dbReference type="OrthoDB" id="10265862at2759"/>
<feature type="domain" description="THIF-type NAD/FAD binding fold" evidence="13">
    <location>
        <begin position="101"/>
        <end position="357"/>
    </location>
</feature>
<evidence type="ECO:0000256" key="8">
    <source>
        <dbReference type="ARBA" id="ARBA00022989"/>
    </source>
</evidence>
<keyword evidence="10 12" id="KW-0472">Membrane</keyword>
<evidence type="ECO:0000259" key="13">
    <source>
        <dbReference type="Pfam" id="PF00899"/>
    </source>
</evidence>
<dbReference type="GO" id="GO:0005741">
    <property type="term" value="C:mitochondrial outer membrane"/>
    <property type="evidence" value="ECO:0007669"/>
    <property type="project" value="UniProtKB-SubCell"/>
</dbReference>
<evidence type="ECO:0000256" key="5">
    <source>
        <dbReference type="ARBA" id="ARBA00022741"/>
    </source>
</evidence>
<keyword evidence="7" id="KW-0067">ATP-binding</keyword>
<sequence length="504" mass="54929">MSSWVSRATANHNAQLITTAVVSGVVVGGAILGLQQARRLYRVADLKASIPDDGDPTRLTEFGAASGAFAPSNEDKRSMALAARARKGDFDDDLILEQLNRNRVFLTDDGLGKLRSAFVIIVGCGGVGSHATAALARSGVSKMRLIDFDQVTLSSLNRHAVATLADVGTPKVHCLRRRLEQITPWVHFDCRNELFGEKSAAGQLGDLNGQQPDFVIDAIDNIDSKVALLNYCAKHKLKVISSMGAGCKSDPTKILIGDISTSTDDRLSKSTRRKLRAHGVKDGIPVVFSTEKAGPGKAELLPLPEEEFAKGKVGELGVLPDFRVRILPVLGTMPAIFGLVVANHAILEITGYPHEYLPSKARDKMYDSILGLLQAAEERLAKTQGAPSQGIKIGISKDDVGYLVEEVYLGRSIVSGLFNRLALVRWNRPNTSIIDTQTPGQMNTLLSMKDLVCMTKEEAQKHEKEVLKGTKHPEELYDSHVVELAERKMAECGRYEQLRWELDG</sequence>
<evidence type="ECO:0000256" key="10">
    <source>
        <dbReference type="ARBA" id="ARBA00023136"/>
    </source>
</evidence>
<dbReference type="PANTHER" id="PTHR43267:SF2">
    <property type="entry name" value="TRNA THREONYLCARBAMOYLADENOSINE DEHYDRATASE 1-RELATED"/>
    <property type="match status" value="1"/>
</dbReference>
<name>A0A6G1KRN3_9PLEO</name>
<dbReference type="Proteomes" id="UP000799428">
    <property type="component" value="Unassembled WGS sequence"/>
</dbReference>
<dbReference type="InterPro" id="IPR035985">
    <property type="entry name" value="Ubiquitin-activating_enz"/>
</dbReference>
<keyword evidence="6" id="KW-1000">Mitochondrion outer membrane</keyword>
<evidence type="ECO:0000256" key="11">
    <source>
        <dbReference type="ARBA" id="ARBA00060084"/>
    </source>
</evidence>
<comment type="function">
    <text evidence="11">Catalyzes the ATP-dependent dehydration of threonylcarbamoyladenosine at position 37 (t(6)A37) to form cyclic t(6)A37 (ct(6)A37) in tRNAs that read codons beginning with adenine.</text>
</comment>
<keyword evidence="9" id="KW-0496">Mitochondrion</keyword>
<dbReference type="GO" id="GO:0008641">
    <property type="term" value="F:ubiquitin-like modifier activating enzyme activity"/>
    <property type="evidence" value="ECO:0007669"/>
    <property type="project" value="InterPro"/>
</dbReference>
<evidence type="ECO:0000256" key="4">
    <source>
        <dbReference type="ARBA" id="ARBA00022692"/>
    </source>
</evidence>
<evidence type="ECO:0000256" key="3">
    <source>
        <dbReference type="ARBA" id="ARBA00022598"/>
    </source>
</evidence>
<dbReference type="CDD" id="cd00755">
    <property type="entry name" value="YgdL_like"/>
    <property type="match status" value="1"/>
</dbReference>
<evidence type="ECO:0000256" key="1">
    <source>
        <dbReference type="ARBA" id="ARBA00004374"/>
    </source>
</evidence>
<dbReference type="Pfam" id="PF00899">
    <property type="entry name" value="ThiF"/>
    <property type="match status" value="1"/>
</dbReference>
<evidence type="ECO:0000313" key="14">
    <source>
        <dbReference type="EMBL" id="KAF2715509.1"/>
    </source>
</evidence>
<reference evidence="14" key="1">
    <citation type="journal article" date="2020" name="Stud. Mycol.">
        <title>101 Dothideomycetes genomes: a test case for predicting lifestyles and emergence of pathogens.</title>
        <authorList>
            <person name="Haridas S."/>
            <person name="Albert R."/>
            <person name="Binder M."/>
            <person name="Bloem J."/>
            <person name="Labutti K."/>
            <person name="Salamov A."/>
            <person name="Andreopoulos B."/>
            <person name="Baker S."/>
            <person name="Barry K."/>
            <person name="Bills G."/>
            <person name="Bluhm B."/>
            <person name="Cannon C."/>
            <person name="Castanera R."/>
            <person name="Culley D."/>
            <person name="Daum C."/>
            <person name="Ezra D."/>
            <person name="Gonzalez J."/>
            <person name="Henrissat B."/>
            <person name="Kuo A."/>
            <person name="Liang C."/>
            <person name="Lipzen A."/>
            <person name="Lutzoni F."/>
            <person name="Magnuson J."/>
            <person name="Mondo S."/>
            <person name="Nolan M."/>
            <person name="Ohm R."/>
            <person name="Pangilinan J."/>
            <person name="Park H.-J."/>
            <person name="Ramirez L."/>
            <person name="Alfaro M."/>
            <person name="Sun H."/>
            <person name="Tritt A."/>
            <person name="Yoshinaga Y."/>
            <person name="Zwiers L.-H."/>
            <person name="Turgeon B."/>
            <person name="Goodwin S."/>
            <person name="Spatafora J."/>
            <person name="Crous P."/>
            <person name="Grigoriev I."/>
        </authorList>
    </citation>
    <scope>NUCLEOTIDE SEQUENCE</scope>
    <source>
        <strain evidence="14">CBS 279.74</strain>
    </source>
</reference>
<dbReference type="InterPro" id="IPR000594">
    <property type="entry name" value="ThiF_NAD_FAD-bd"/>
</dbReference>
<gene>
    <name evidence="14" type="ORF">K504DRAFT_422337</name>
</gene>
<dbReference type="GO" id="GO:0061503">
    <property type="term" value="F:tRNA threonylcarbamoyladenosine dehydratase"/>
    <property type="evidence" value="ECO:0007669"/>
    <property type="project" value="TreeGrafter"/>
</dbReference>
<keyword evidence="4 12" id="KW-0812">Transmembrane</keyword>
<comment type="subcellular location">
    <subcellularLocation>
        <location evidence="1">Mitochondrion outer membrane</location>
        <topology evidence="1">Multi-pass membrane protein</topology>
    </subcellularLocation>
</comment>
<comment type="similarity">
    <text evidence="2">Belongs to the HesA/MoeB/ThiF family.</text>
</comment>
<proteinExistence type="inferred from homology"/>
<accession>A0A6G1KRN3</accession>
<keyword evidence="8 12" id="KW-1133">Transmembrane helix</keyword>
<dbReference type="FunFam" id="3.40.50.720:FF:000125">
    <property type="entry name" value="tRNA threonylcarbamoyladenosine dehydratase 2-like"/>
    <property type="match status" value="1"/>
</dbReference>
<dbReference type="Gene3D" id="3.40.50.720">
    <property type="entry name" value="NAD(P)-binding Rossmann-like Domain"/>
    <property type="match status" value="1"/>
</dbReference>
<protein>
    <recommendedName>
        <fullName evidence="13">THIF-type NAD/FAD binding fold domain-containing protein</fullName>
    </recommendedName>
</protein>
<evidence type="ECO:0000313" key="15">
    <source>
        <dbReference type="Proteomes" id="UP000799428"/>
    </source>
</evidence>
<feature type="transmembrane region" description="Helical" evidence="12">
    <location>
        <begin position="12"/>
        <end position="34"/>
    </location>
</feature>
<keyword evidence="3" id="KW-0436">Ligase</keyword>
<evidence type="ECO:0000256" key="6">
    <source>
        <dbReference type="ARBA" id="ARBA00022787"/>
    </source>
</evidence>
<organism evidence="14 15">
    <name type="scientific">Pleomassaria siparia CBS 279.74</name>
    <dbReference type="NCBI Taxonomy" id="1314801"/>
    <lineage>
        <taxon>Eukaryota</taxon>
        <taxon>Fungi</taxon>
        <taxon>Dikarya</taxon>
        <taxon>Ascomycota</taxon>
        <taxon>Pezizomycotina</taxon>
        <taxon>Dothideomycetes</taxon>
        <taxon>Pleosporomycetidae</taxon>
        <taxon>Pleosporales</taxon>
        <taxon>Pleomassariaceae</taxon>
        <taxon>Pleomassaria</taxon>
    </lineage>
</organism>
<dbReference type="AlphaFoldDB" id="A0A6G1KRN3"/>
<keyword evidence="15" id="KW-1185">Reference proteome</keyword>
<dbReference type="SUPFAM" id="SSF69572">
    <property type="entry name" value="Activating enzymes of the ubiquitin-like proteins"/>
    <property type="match status" value="1"/>
</dbReference>
<evidence type="ECO:0000256" key="9">
    <source>
        <dbReference type="ARBA" id="ARBA00023128"/>
    </source>
</evidence>
<dbReference type="GO" id="GO:0061504">
    <property type="term" value="P:cyclic threonylcarbamoyladenosine biosynthetic process"/>
    <property type="evidence" value="ECO:0007669"/>
    <property type="project" value="TreeGrafter"/>
</dbReference>
<dbReference type="GO" id="GO:0005524">
    <property type="term" value="F:ATP binding"/>
    <property type="evidence" value="ECO:0007669"/>
    <property type="project" value="UniProtKB-KW"/>
</dbReference>
<keyword evidence="5" id="KW-0547">Nucleotide-binding</keyword>
<evidence type="ECO:0000256" key="12">
    <source>
        <dbReference type="SAM" id="Phobius"/>
    </source>
</evidence>
<dbReference type="InterPro" id="IPR045886">
    <property type="entry name" value="ThiF/MoeB/HesA"/>
</dbReference>
<dbReference type="EMBL" id="MU005764">
    <property type="protein sequence ID" value="KAF2715509.1"/>
    <property type="molecule type" value="Genomic_DNA"/>
</dbReference>